<accession>A0A8S5TT72</accession>
<evidence type="ECO:0000313" key="1">
    <source>
        <dbReference type="EMBL" id="DAF85359.1"/>
    </source>
</evidence>
<organism evidence="1">
    <name type="scientific">Siphoviridae sp. ctojb20</name>
    <dbReference type="NCBI Taxonomy" id="2825672"/>
    <lineage>
        <taxon>Viruses</taxon>
        <taxon>Duplodnaviria</taxon>
        <taxon>Heunggongvirae</taxon>
        <taxon>Uroviricota</taxon>
        <taxon>Caudoviricetes</taxon>
    </lineage>
</organism>
<protein>
    <submittedName>
        <fullName evidence="1">Uncharacterized protein</fullName>
    </submittedName>
</protein>
<proteinExistence type="predicted"/>
<name>A0A8S5TT72_9CAUD</name>
<dbReference type="EMBL" id="BK015924">
    <property type="protein sequence ID" value="DAF85359.1"/>
    <property type="molecule type" value="Genomic_DNA"/>
</dbReference>
<reference evidence="1" key="1">
    <citation type="journal article" date="2021" name="Proc. Natl. Acad. Sci. U.S.A.">
        <title>A Catalog of Tens of Thousands of Viruses from Human Metagenomes Reveals Hidden Associations with Chronic Diseases.</title>
        <authorList>
            <person name="Tisza M.J."/>
            <person name="Buck C.B."/>
        </authorList>
    </citation>
    <scope>NUCLEOTIDE SEQUENCE</scope>
    <source>
        <strain evidence="1">Ctojb20</strain>
    </source>
</reference>
<sequence length="43" mass="5136">MPKGILYDSIKKNGNCHELWYKNFVFTIDFRCLSLVELLLIFI</sequence>